<gene>
    <name evidence="3" type="ORF">Q8A70_08890</name>
</gene>
<evidence type="ECO:0000256" key="2">
    <source>
        <dbReference type="SAM" id="SignalP"/>
    </source>
</evidence>
<dbReference type="EMBL" id="JAUYVI010000003">
    <property type="protein sequence ID" value="MDQ7247780.1"/>
    <property type="molecule type" value="Genomic_DNA"/>
</dbReference>
<sequence>MKNRTASIGLAACAGFAMAAVAAISTASAQTTLYPAGTDCSRLVGTSQTECTNQMRNSASPDTSNNTSNNQLNSEASNYRSGMGMGVDPNNHENYRNYPGAGADCAEMVGNTKGDCAARATHGPSHDDSNNTDMMN</sequence>
<evidence type="ECO:0000313" key="4">
    <source>
        <dbReference type="Proteomes" id="UP001230156"/>
    </source>
</evidence>
<evidence type="ECO:0000313" key="3">
    <source>
        <dbReference type="EMBL" id="MDQ7247780.1"/>
    </source>
</evidence>
<keyword evidence="4" id="KW-1185">Reference proteome</keyword>
<reference evidence="4" key="1">
    <citation type="submission" date="2023-08" db="EMBL/GenBank/DDBJ databases">
        <title>Rhodospirillaceae gen. nov., a novel taxon isolated from the Yangtze River Yuezi River estuary sludge.</title>
        <authorList>
            <person name="Ruan L."/>
        </authorList>
    </citation>
    <scope>NUCLEOTIDE SEQUENCE [LARGE SCALE GENOMIC DNA]</scope>
    <source>
        <strain evidence="4">R-7</strain>
    </source>
</reference>
<name>A0ABU0YJ83_9PROT</name>
<feature type="compositionally biased region" description="Polar residues" evidence="1">
    <location>
        <begin position="51"/>
        <end position="62"/>
    </location>
</feature>
<accession>A0ABU0YJ83</accession>
<protein>
    <submittedName>
        <fullName evidence="3">Uncharacterized protein</fullName>
    </submittedName>
</protein>
<comment type="caution">
    <text evidence="3">The sequence shown here is derived from an EMBL/GenBank/DDBJ whole genome shotgun (WGS) entry which is preliminary data.</text>
</comment>
<evidence type="ECO:0000256" key="1">
    <source>
        <dbReference type="SAM" id="MobiDB-lite"/>
    </source>
</evidence>
<organism evidence="3 4">
    <name type="scientific">Dongia sedimenti</name>
    <dbReference type="NCBI Taxonomy" id="3064282"/>
    <lineage>
        <taxon>Bacteria</taxon>
        <taxon>Pseudomonadati</taxon>
        <taxon>Pseudomonadota</taxon>
        <taxon>Alphaproteobacteria</taxon>
        <taxon>Rhodospirillales</taxon>
        <taxon>Dongiaceae</taxon>
        <taxon>Dongia</taxon>
    </lineage>
</organism>
<dbReference type="Proteomes" id="UP001230156">
    <property type="component" value="Unassembled WGS sequence"/>
</dbReference>
<feature type="signal peptide" evidence="2">
    <location>
        <begin position="1"/>
        <end position="19"/>
    </location>
</feature>
<feature type="region of interest" description="Disordered" evidence="1">
    <location>
        <begin position="51"/>
        <end position="91"/>
    </location>
</feature>
<proteinExistence type="predicted"/>
<feature type="chain" id="PRO_5047021779" evidence="2">
    <location>
        <begin position="20"/>
        <end position="136"/>
    </location>
</feature>
<feature type="region of interest" description="Disordered" evidence="1">
    <location>
        <begin position="117"/>
        <end position="136"/>
    </location>
</feature>
<keyword evidence="2" id="KW-0732">Signal</keyword>
<dbReference type="RefSeq" id="WP_379955214.1">
    <property type="nucleotide sequence ID" value="NZ_JAUYVI010000003.1"/>
</dbReference>
<feature type="compositionally biased region" description="Polar residues" evidence="1">
    <location>
        <begin position="71"/>
        <end position="80"/>
    </location>
</feature>